<evidence type="ECO:0000256" key="6">
    <source>
        <dbReference type="ARBA" id="ARBA00022833"/>
    </source>
</evidence>
<dbReference type="InterPro" id="IPR040025">
    <property type="entry name" value="Znf622/Rei1/Reh1"/>
</dbReference>
<feature type="compositionally biased region" description="Acidic residues" evidence="8">
    <location>
        <begin position="207"/>
        <end position="229"/>
    </location>
</feature>
<evidence type="ECO:0000256" key="4">
    <source>
        <dbReference type="ARBA" id="ARBA00022723"/>
    </source>
</evidence>
<evidence type="ECO:0000256" key="8">
    <source>
        <dbReference type="SAM" id="MobiDB-lite"/>
    </source>
</evidence>
<dbReference type="SMART" id="SM00355">
    <property type="entry name" value="ZnF_C2H2"/>
    <property type="match status" value="4"/>
</dbReference>
<keyword evidence="2" id="KW-0963">Cytoplasm</keyword>
<dbReference type="GO" id="GO:0042273">
    <property type="term" value="P:ribosomal large subunit biogenesis"/>
    <property type="evidence" value="ECO:0007669"/>
    <property type="project" value="TreeGrafter"/>
</dbReference>
<evidence type="ECO:0000256" key="9">
    <source>
        <dbReference type="SAM" id="Phobius"/>
    </source>
</evidence>
<dbReference type="SMART" id="SM00451">
    <property type="entry name" value="ZnF_U1"/>
    <property type="match status" value="2"/>
</dbReference>
<evidence type="ECO:0000313" key="11">
    <source>
        <dbReference type="EMBL" id="CAG4642514.1"/>
    </source>
</evidence>
<evidence type="ECO:0000256" key="2">
    <source>
        <dbReference type="ARBA" id="ARBA00022490"/>
    </source>
</evidence>
<accession>A0A9N6ZFB7</accession>
<comment type="subcellular location">
    <subcellularLocation>
        <location evidence="1">Cytoplasm</location>
    </subcellularLocation>
</comment>
<dbReference type="EMBL" id="OC985859">
    <property type="protein sequence ID" value="CAG4642514.1"/>
    <property type="molecule type" value="Genomic_DNA"/>
</dbReference>
<dbReference type="SUPFAM" id="SSF57667">
    <property type="entry name" value="beta-beta-alpha zinc fingers"/>
    <property type="match status" value="2"/>
</dbReference>
<proteinExistence type="inferred from homology"/>
<dbReference type="Gene3D" id="3.30.160.60">
    <property type="entry name" value="Classic Zinc Finger"/>
    <property type="match status" value="1"/>
</dbReference>
<dbReference type="GO" id="GO:0003676">
    <property type="term" value="F:nucleic acid binding"/>
    <property type="evidence" value="ECO:0007669"/>
    <property type="project" value="InterPro"/>
</dbReference>
<feature type="region of interest" description="Disordered" evidence="8">
    <location>
        <begin position="187"/>
        <end position="229"/>
    </location>
</feature>
<dbReference type="InterPro" id="IPR003604">
    <property type="entry name" value="Matrin/U1-like-C_Znf_C2H2"/>
</dbReference>
<dbReference type="GO" id="GO:0030687">
    <property type="term" value="C:preribosome, large subunit precursor"/>
    <property type="evidence" value="ECO:0007669"/>
    <property type="project" value="TreeGrafter"/>
</dbReference>
<name>A0A9N6ZFB7_9CRUS</name>
<evidence type="ECO:0000256" key="5">
    <source>
        <dbReference type="ARBA" id="ARBA00022737"/>
    </source>
</evidence>
<keyword evidence="5" id="KW-0677">Repeat</keyword>
<evidence type="ECO:0000256" key="1">
    <source>
        <dbReference type="ARBA" id="ARBA00004496"/>
    </source>
</evidence>
<gene>
    <name evidence="11" type="primary">EOG090X06E3</name>
</gene>
<evidence type="ECO:0000259" key="10">
    <source>
        <dbReference type="PROSITE" id="PS00028"/>
    </source>
</evidence>
<keyword evidence="9" id="KW-0472">Membrane</keyword>
<evidence type="ECO:0000256" key="3">
    <source>
        <dbReference type="ARBA" id="ARBA00022517"/>
    </source>
</evidence>
<feature type="domain" description="C2H2-type" evidence="10">
    <location>
        <begin position="150"/>
        <end position="172"/>
    </location>
</feature>
<keyword evidence="9" id="KW-0812">Transmembrane</keyword>
<dbReference type="PANTHER" id="PTHR13182">
    <property type="entry name" value="ZINC FINGER PROTEIN 622"/>
    <property type="match status" value="1"/>
</dbReference>
<organism evidence="11">
    <name type="scientific">Evadne anonyx</name>
    <dbReference type="NCBI Taxonomy" id="141404"/>
    <lineage>
        <taxon>Eukaryota</taxon>
        <taxon>Metazoa</taxon>
        <taxon>Ecdysozoa</taxon>
        <taxon>Arthropoda</taxon>
        <taxon>Crustacea</taxon>
        <taxon>Branchiopoda</taxon>
        <taxon>Diplostraca</taxon>
        <taxon>Cladocera</taxon>
        <taxon>Onychopoda</taxon>
        <taxon>Podonidae</taxon>
        <taxon>Evadne</taxon>
    </lineage>
</organism>
<dbReference type="InterPro" id="IPR036236">
    <property type="entry name" value="Znf_C2H2_sf"/>
</dbReference>
<dbReference type="GO" id="GO:0005737">
    <property type="term" value="C:cytoplasm"/>
    <property type="evidence" value="ECO:0007669"/>
    <property type="project" value="UniProtKB-SubCell"/>
</dbReference>
<dbReference type="Pfam" id="PF12756">
    <property type="entry name" value="zf-C2H2_2"/>
    <property type="match status" value="1"/>
</dbReference>
<dbReference type="Pfam" id="PF12874">
    <property type="entry name" value="zf-met"/>
    <property type="match status" value="1"/>
</dbReference>
<keyword evidence="3" id="KW-0690">Ribosome biogenesis</keyword>
<dbReference type="InterPro" id="IPR041661">
    <property type="entry name" value="ZN622/Rei1/Reh1_Znf-C2H2"/>
</dbReference>
<evidence type="ECO:0000256" key="7">
    <source>
        <dbReference type="ARBA" id="ARBA00034126"/>
    </source>
</evidence>
<dbReference type="GO" id="GO:0008270">
    <property type="term" value="F:zinc ion binding"/>
    <property type="evidence" value="ECO:0007669"/>
    <property type="project" value="InterPro"/>
</dbReference>
<keyword evidence="9" id="KW-1133">Transmembrane helix</keyword>
<keyword evidence="4" id="KW-0479">Metal-binding</keyword>
<reference evidence="11" key="1">
    <citation type="submission" date="2021-04" db="EMBL/GenBank/DDBJ databases">
        <authorList>
            <person name="Cornetti L."/>
        </authorList>
    </citation>
    <scope>NUCLEOTIDE SEQUENCE</scope>
</reference>
<dbReference type="AlphaFoldDB" id="A0A9N6ZFB7"/>
<feature type="compositionally biased region" description="Basic and acidic residues" evidence="8">
    <location>
        <begin position="192"/>
        <end position="202"/>
    </location>
</feature>
<sequence>MKIDDETLLRFIHEDVTPIVNFSRYPCHTQAVERHIKLVTAASVAVCGKEARDGFIRVRNLTSILLIAAFLINFSVFSKMSSFTCISCHVEFKEALIQREHYKTDWHRYNLKRKVVDLPPISAIKFQERVLEQRSIVANQEASRTSTSYCECCCKKFNSVKSFENHLQSHKHQANLLNWSKRVKTSKPTAVEQKEQKTKEESVENTVDGDMEEDEEADDIEEVSSDEWEDEEDGIPIDECLFCRHKSQNLKDNLSHMSAAHSFFIPDANFVTDIEGLITYLGQRVGQGFMCLWCGHLGRQFPSANAVQKHMLDKGHCRMFHEGEVLLEYSDFYDYSTSYPDEGDPDEEVEVNVISDTGFELVLPSGATIGHRSLNRYFRQKLSSNPKPAPSRSAIHYGNHFKALGWSTCTREIVERKARDMTYMRKMLKKNQLGVSLKANKLQKHFRLQYLM</sequence>
<comment type="similarity">
    <text evidence="7">Belongs to the REI1 family.</text>
</comment>
<dbReference type="InterPro" id="IPR013087">
    <property type="entry name" value="Znf_C2H2_type"/>
</dbReference>
<keyword evidence="6" id="KW-0862">Zinc</keyword>
<protein>
    <submittedName>
        <fullName evidence="11">EOG090X06E3</fullName>
    </submittedName>
</protein>
<dbReference type="PROSITE" id="PS00028">
    <property type="entry name" value="ZINC_FINGER_C2H2_1"/>
    <property type="match status" value="1"/>
</dbReference>
<feature type="transmembrane region" description="Helical" evidence="9">
    <location>
        <begin position="58"/>
        <end position="77"/>
    </location>
</feature>
<dbReference type="PANTHER" id="PTHR13182:SF8">
    <property type="entry name" value="CYTOPLASMIC 60S SUBUNIT BIOGENESIS FACTOR ZNF622"/>
    <property type="match status" value="1"/>
</dbReference>